<accession>A0ABT9CAM6</accession>
<keyword evidence="5 9" id="KW-0064">Aspartyl protease</keyword>
<dbReference type="GO" id="GO:0004190">
    <property type="term" value="F:aspartic-type endopeptidase activity"/>
    <property type="evidence" value="ECO:0007669"/>
    <property type="project" value="UniProtKB-EC"/>
</dbReference>
<comment type="similarity">
    <text evidence="1 9 10">Belongs to the peptidase A8 family.</text>
</comment>
<feature type="active site" evidence="9">
    <location>
        <position position="125"/>
    </location>
</feature>
<evidence type="ECO:0000256" key="5">
    <source>
        <dbReference type="ARBA" id="ARBA00022750"/>
    </source>
</evidence>
<comment type="caution">
    <text evidence="9">Lacks conserved residue(s) required for the propagation of feature annotation.</text>
</comment>
<dbReference type="NCBIfam" id="TIGR00077">
    <property type="entry name" value="lspA"/>
    <property type="match status" value="1"/>
</dbReference>
<comment type="caution">
    <text evidence="11">The sequence shown here is derived from an EMBL/GenBank/DDBJ whole genome shotgun (WGS) entry which is preliminary data.</text>
</comment>
<evidence type="ECO:0000256" key="10">
    <source>
        <dbReference type="RuleBase" id="RU004181"/>
    </source>
</evidence>
<dbReference type="PRINTS" id="PR00781">
    <property type="entry name" value="LIPOSIGPTASE"/>
</dbReference>
<keyword evidence="12" id="KW-1185">Reference proteome</keyword>
<reference evidence="11 12" key="1">
    <citation type="submission" date="2023-07" db="EMBL/GenBank/DDBJ databases">
        <title>Paenibacillus sp. JX-17 nov. isolated from soil.</title>
        <authorList>
            <person name="Wan Y."/>
            <person name="Liu B."/>
        </authorList>
    </citation>
    <scope>NUCLEOTIDE SEQUENCE [LARGE SCALE GENOMIC DNA]</scope>
    <source>
        <strain evidence="11 12">JX-17</strain>
    </source>
</reference>
<keyword evidence="8 9" id="KW-0472">Membrane</keyword>
<evidence type="ECO:0000256" key="6">
    <source>
        <dbReference type="ARBA" id="ARBA00022801"/>
    </source>
</evidence>
<evidence type="ECO:0000256" key="3">
    <source>
        <dbReference type="ARBA" id="ARBA00022670"/>
    </source>
</evidence>
<gene>
    <name evidence="9 11" type="primary">lspA</name>
    <name evidence="11" type="ORF">Q5741_04155</name>
</gene>
<evidence type="ECO:0000313" key="12">
    <source>
        <dbReference type="Proteomes" id="UP001240171"/>
    </source>
</evidence>
<evidence type="ECO:0000256" key="7">
    <source>
        <dbReference type="ARBA" id="ARBA00022989"/>
    </source>
</evidence>
<keyword evidence="2 9" id="KW-1003">Cell membrane</keyword>
<evidence type="ECO:0000256" key="1">
    <source>
        <dbReference type="ARBA" id="ARBA00006139"/>
    </source>
</evidence>
<dbReference type="Proteomes" id="UP001240171">
    <property type="component" value="Unassembled WGS sequence"/>
</dbReference>
<comment type="function">
    <text evidence="9">This protein specifically catalyzes the removal of signal peptides from prolipoproteins.</text>
</comment>
<organism evidence="11 12">
    <name type="scientific">Paenibacillus lacisoli</name>
    <dbReference type="NCBI Taxonomy" id="3064525"/>
    <lineage>
        <taxon>Bacteria</taxon>
        <taxon>Bacillati</taxon>
        <taxon>Bacillota</taxon>
        <taxon>Bacilli</taxon>
        <taxon>Bacillales</taxon>
        <taxon>Paenibacillaceae</taxon>
        <taxon>Paenibacillus</taxon>
    </lineage>
</organism>
<dbReference type="InterPro" id="IPR001872">
    <property type="entry name" value="Peptidase_A8"/>
</dbReference>
<feature type="transmembrane region" description="Helical" evidence="9">
    <location>
        <begin position="126"/>
        <end position="148"/>
    </location>
</feature>
<dbReference type="EC" id="3.4.23.36" evidence="9"/>
<comment type="pathway">
    <text evidence="9">Protein modification; lipoprotein biosynthesis (signal peptide cleavage).</text>
</comment>
<dbReference type="EMBL" id="JAUQTB010000002">
    <property type="protein sequence ID" value="MDO7905603.1"/>
    <property type="molecule type" value="Genomic_DNA"/>
</dbReference>
<feature type="transmembrane region" description="Helical" evidence="9">
    <location>
        <begin position="55"/>
        <end position="74"/>
    </location>
</feature>
<keyword evidence="6 9" id="KW-0378">Hydrolase</keyword>
<evidence type="ECO:0000313" key="11">
    <source>
        <dbReference type="EMBL" id="MDO7905603.1"/>
    </source>
</evidence>
<evidence type="ECO:0000256" key="8">
    <source>
        <dbReference type="ARBA" id="ARBA00023136"/>
    </source>
</evidence>
<sequence>MFYGITLVILLLDQLSKWWIRTHLQVGGSMEIWKGVLRFTHYENAGIAFSLLQGYGRWFVPVAVLFVLLILYYRRRGMLGGRLGDAAAAFFVAGALGNALDRLLFNQVTDFIAFDSSNGILNLSDYALNIGLILFILDWLISSICSSFSSTSRPSGR</sequence>
<proteinExistence type="inferred from homology"/>
<evidence type="ECO:0000256" key="2">
    <source>
        <dbReference type="ARBA" id="ARBA00022475"/>
    </source>
</evidence>
<protein>
    <recommendedName>
        <fullName evidence="9">Lipoprotein signal peptidase</fullName>
        <ecNumber evidence="9">3.4.23.36</ecNumber>
    </recommendedName>
    <alternativeName>
        <fullName evidence="9">Prolipoprotein signal peptidase</fullName>
    </alternativeName>
    <alternativeName>
        <fullName evidence="9">Signal peptidase II</fullName>
        <shortName evidence="9">SPase II</shortName>
    </alternativeName>
</protein>
<name>A0ABT9CAM6_9BACL</name>
<feature type="active site" evidence="9">
    <location>
        <position position="110"/>
    </location>
</feature>
<comment type="subcellular location">
    <subcellularLocation>
        <location evidence="9">Cell membrane</location>
        <topology evidence="9">Multi-pass membrane protein</topology>
    </subcellularLocation>
</comment>
<keyword evidence="4 9" id="KW-0812">Transmembrane</keyword>
<feature type="transmembrane region" description="Helical" evidence="9">
    <location>
        <begin position="86"/>
        <end position="106"/>
    </location>
</feature>
<dbReference type="Pfam" id="PF01252">
    <property type="entry name" value="Peptidase_A8"/>
    <property type="match status" value="1"/>
</dbReference>
<keyword evidence="7 9" id="KW-1133">Transmembrane helix</keyword>
<dbReference type="PANTHER" id="PTHR33695">
    <property type="entry name" value="LIPOPROTEIN SIGNAL PEPTIDASE"/>
    <property type="match status" value="1"/>
</dbReference>
<evidence type="ECO:0000256" key="4">
    <source>
        <dbReference type="ARBA" id="ARBA00022692"/>
    </source>
</evidence>
<keyword evidence="3 9" id="KW-0645">Protease</keyword>
<dbReference type="RefSeq" id="WP_305022808.1">
    <property type="nucleotide sequence ID" value="NZ_JAUQTB010000002.1"/>
</dbReference>
<dbReference type="PANTHER" id="PTHR33695:SF1">
    <property type="entry name" value="LIPOPROTEIN SIGNAL PEPTIDASE"/>
    <property type="match status" value="1"/>
</dbReference>
<evidence type="ECO:0000256" key="9">
    <source>
        <dbReference type="HAMAP-Rule" id="MF_00161"/>
    </source>
</evidence>
<comment type="catalytic activity">
    <reaction evidence="9">
        <text>Release of signal peptides from bacterial membrane prolipoproteins. Hydrolyzes -Xaa-Yaa-Zaa-|-(S,diacylglyceryl)Cys-, in which Xaa is hydrophobic (preferably Leu), and Yaa (Ala or Ser) and Zaa (Gly or Ala) have small, neutral side chains.</text>
        <dbReference type="EC" id="3.4.23.36"/>
    </reaction>
</comment>
<dbReference type="HAMAP" id="MF_00161">
    <property type="entry name" value="LspA"/>
    <property type="match status" value="1"/>
</dbReference>